<dbReference type="AlphaFoldDB" id="A0A1C4GZR6"/>
<evidence type="ECO:0000313" key="2">
    <source>
        <dbReference type="EMBL" id="SCC78119.1"/>
    </source>
</evidence>
<dbReference type="PANTHER" id="PTHR39420:SF2">
    <property type="entry name" value="HYDROLASE"/>
    <property type="match status" value="1"/>
</dbReference>
<dbReference type="Gene3D" id="1.20.150.30">
    <property type="entry name" value="Zincin-like metallopeptidase, N-terminal domain"/>
    <property type="match status" value="1"/>
</dbReference>
<evidence type="ECO:0000256" key="1">
    <source>
        <dbReference type="SAM" id="MobiDB-lite"/>
    </source>
</evidence>
<dbReference type="InterPro" id="IPR018766">
    <property type="entry name" value="Zinicin_2"/>
</dbReference>
<dbReference type="RefSeq" id="WP_091847003.1">
    <property type="nucleotide sequence ID" value="NZ_FMBL01000001.1"/>
</dbReference>
<sequence>MDENTIHQWLIDCFGQIQGDMAFQQLSALPDSIKNQLIGQDLSKLPKPSEVKALMNAFTSSGLNTVGDMQQSADEGPVNTKLAISLALAIANDDGSEQSVSASQGEAVRRAMSEANLWLDTTCDIDPAPGEPQVFTRADWVNATLDSWAKFASPVEESMSNALSSVISERFNDAFDGGEIAGIFAGPIPVPIPENMKDPANIIKVLGNTAFSTQLGRAAGELSHEVRGSFDQGIALQKNPAGALIAQNAIEYAKTLEINEDEVLAFLSLEEVAHARLFAHVPWLMPRFEALIGKYARGISIDLDAVEEQLREATSMDPDSISGAVDLTKVGISDTPEQKEALNSLETLLALVEGWVDAVTWKAGMAHIPHIEQLREMVRRERAVGGPAEQTFESLLGMELRPKRMREAAEIWEKIGTEKGDQARDEMWSHPDLLPKLPELDGNNGSTQDPTTITDNGDGADGNAIDTDVDVSANDPVSGKPGIDWDAELEKLLNAQHDGNNDGDSAGDADNGNADNPGETGDESTDTDGDNKDAGDGPEV</sequence>
<dbReference type="GO" id="GO:0016787">
    <property type="term" value="F:hydrolase activity"/>
    <property type="evidence" value="ECO:0007669"/>
    <property type="project" value="UniProtKB-KW"/>
</dbReference>
<dbReference type="EMBL" id="FMBL01000001">
    <property type="protein sequence ID" value="SCC78119.1"/>
    <property type="molecule type" value="Genomic_DNA"/>
</dbReference>
<gene>
    <name evidence="2" type="ORF">GA0061077_0110</name>
</gene>
<dbReference type="NCBIfam" id="TIGR03624">
    <property type="entry name" value="putative hydrolase"/>
    <property type="match status" value="1"/>
</dbReference>
<accession>A0A1C4GZR6</accession>
<evidence type="ECO:0000313" key="3">
    <source>
        <dbReference type="Proteomes" id="UP000242610"/>
    </source>
</evidence>
<keyword evidence="2" id="KW-0378">Hydrolase</keyword>
<dbReference type="Proteomes" id="UP000242610">
    <property type="component" value="Unassembled WGS sequence"/>
</dbReference>
<feature type="compositionally biased region" description="Low complexity" evidence="1">
    <location>
        <begin position="502"/>
        <end position="519"/>
    </location>
</feature>
<name>A0A1C4GZR6_9BIFI</name>
<keyword evidence="3" id="KW-1185">Reference proteome</keyword>
<organism evidence="2 3">
    <name type="scientific">Bifidobacterium commune</name>
    <dbReference type="NCBI Taxonomy" id="1505727"/>
    <lineage>
        <taxon>Bacteria</taxon>
        <taxon>Bacillati</taxon>
        <taxon>Actinomycetota</taxon>
        <taxon>Actinomycetes</taxon>
        <taxon>Bifidobacteriales</taxon>
        <taxon>Bifidobacteriaceae</taxon>
        <taxon>Bifidobacterium</taxon>
    </lineage>
</organism>
<reference evidence="3" key="1">
    <citation type="submission" date="2016-08" db="EMBL/GenBank/DDBJ databases">
        <authorList>
            <person name="Varghese N."/>
            <person name="Submissions Spin"/>
        </authorList>
    </citation>
    <scope>NUCLEOTIDE SEQUENCE [LARGE SCALE GENOMIC DNA]</scope>
    <source>
        <strain evidence="3">R-52791</strain>
    </source>
</reference>
<dbReference type="Pfam" id="PF10103">
    <property type="entry name" value="Zincin_2"/>
    <property type="match status" value="1"/>
</dbReference>
<feature type="region of interest" description="Disordered" evidence="1">
    <location>
        <begin position="432"/>
        <end position="540"/>
    </location>
</feature>
<dbReference type="SUPFAM" id="SSF55486">
    <property type="entry name" value="Metalloproteases ('zincins'), catalytic domain"/>
    <property type="match status" value="1"/>
</dbReference>
<dbReference type="PANTHER" id="PTHR39420">
    <property type="match status" value="1"/>
</dbReference>
<dbReference type="InterPro" id="IPR042271">
    <property type="entry name" value="Zinicin_2_N"/>
</dbReference>
<feature type="compositionally biased region" description="Low complexity" evidence="1">
    <location>
        <begin position="451"/>
        <end position="466"/>
    </location>
</feature>
<proteinExistence type="predicted"/>
<dbReference type="STRING" id="1505727.GA0061077_0110"/>
<feature type="compositionally biased region" description="Basic and acidic residues" evidence="1">
    <location>
        <begin position="529"/>
        <end position="540"/>
    </location>
</feature>
<protein>
    <submittedName>
        <fullName evidence="2">Putative hydrolase</fullName>
    </submittedName>
</protein>
<dbReference type="OrthoDB" id="8478472at2"/>